<reference evidence="2 3" key="1">
    <citation type="submission" date="2020-01" db="EMBL/GenBank/DDBJ databases">
        <title>Vast differences in strain-level diversity in the gut microbiota of two closely related honey bee species.</title>
        <authorList>
            <person name="Ellegaard K.M."/>
            <person name="Suenami S."/>
            <person name="Miyazaki R."/>
            <person name="Engel P."/>
        </authorList>
    </citation>
    <scope>NUCLEOTIDE SEQUENCE [LARGE SCALE GENOMIC DNA]</scope>
    <source>
        <strain evidence="2 3">ESL0416</strain>
    </source>
</reference>
<dbReference type="Proteomes" id="UP000826550">
    <property type="component" value="Chromosome"/>
</dbReference>
<protein>
    <recommendedName>
        <fullName evidence="4">YycH protein</fullName>
    </recommendedName>
</protein>
<gene>
    <name evidence="2" type="ORF">GYM71_00805</name>
</gene>
<feature type="transmembrane region" description="Helical" evidence="1">
    <location>
        <begin position="7"/>
        <end position="30"/>
    </location>
</feature>
<organism evidence="2 3">
    <name type="scientific">Lactobacillus panisapium</name>
    <dbReference type="NCBI Taxonomy" id="2012495"/>
    <lineage>
        <taxon>Bacteria</taxon>
        <taxon>Bacillati</taxon>
        <taxon>Bacillota</taxon>
        <taxon>Bacilli</taxon>
        <taxon>Lactobacillales</taxon>
        <taxon>Lactobacillaceae</taxon>
        <taxon>Lactobacillus</taxon>
    </lineage>
</organism>
<keyword evidence="1" id="KW-0472">Membrane</keyword>
<keyword evidence="3" id="KW-1185">Reference proteome</keyword>
<dbReference type="Gene3D" id="3.10.450.310">
    <property type="match status" value="1"/>
</dbReference>
<sequence length="441" mass="51621">MKSRFKFSDILLSVGTFIVFALSIVLWIFIMTNDQYFSRIDQTNNVSQNSRSRRSRIIYNLYLPTSAYGFKNGQPYRLYDAKKNLPLEYIKDLKEVKYKNIREVSSNQKEYEAMLNDPKYLQLTFPNEVSVNLFTKKNLKSTDQTFRRSFISPSNDVLYLGNDKTTTIYRVEIANANFNRLREYAAKSRAKKPVKFVRMKNSYETFYDQPENWRVYSYLTNTQTDSYFVSRLLGTANVTSSNNKKGWTTYSLNYYTKLRVPDTKAGRHDMLYTRYEKQKNLSENDCLIDSVEYVHKLGLSEQDLRYFDTTKDKLSYSNYIEGMPVFMGKHSPQVSTKLTQDTEEVAFSNLELQIPIPFDGQTRTLPATGTVIQRLVNAGLKKTEIQRIIVAYRIEKDHSHDSLVNLIPTYYIKAYDQWKSAQEWEKQDFNKLAVKSQGEGK</sequence>
<name>A0ABX8W5T2_9LACO</name>
<keyword evidence="1" id="KW-1133">Transmembrane helix</keyword>
<evidence type="ECO:0000256" key="1">
    <source>
        <dbReference type="SAM" id="Phobius"/>
    </source>
</evidence>
<evidence type="ECO:0000313" key="3">
    <source>
        <dbReference type="Proteomes" id="UP000826550"/>
    </source>
</evidence>
<proteinExistence type="predicted"/>
<dbReference type="CDD" id="cd15787">
    <property type="entry name" value="YycH_N"/>
    <property type="match status" value="1"/>
</dbReference>
<accession>A0ABX8W5T2</accession>
<evidence type="ECO:0000313" key="2">
    <source>
        <dbReference type="EMBL" id="QYN52047.1"/>
    </source>
</evidence>
<evidence type="ECO:0008006" key="4">
    <source>
        <dbReference type="Google" id="ProtNLM"/>
    </source>
</evidence>
<dbReference type="EMBL" id="CP048268">
    <property type="protein sequence ID" value="QYN52047.1"/>
    <property type="molecule type" value="Genomic_DNA"/>
</dbReference>
<keyword evidence="1" id="KW-0812">Transmembrane</keyword>